<reference evidence="1" key="1">
    <citation type="submission" date="2005-08" db="EMBL/GenBank/DDBJ databases">
        <title>Complete sequence of Dechloromonas aromatica RCB.</title>
        <authorList>
            <person name="Salinero K.K."/>
            <person name="Copeland A."/>
            <person name="Lucas S."/>
            <person name="Lapidus A."/>
            <person name="Barry K."/>
            <person name="Detter J.C."/>
            <person name="Glavina T."/>
            <person name="Hammon N."/>
            <person name="Israni S."/>
            <person name="Pitluck S."/>
            <person name="Di Bartolo G."/>
            <person name="Trong S."/>
            <person name="Schmutz J."/>
            <person name="Larimer F."/>
            <person name="Land M."/>
            <person name="Ivanova N."/>
            <person name="Richardson P."/>
        </authorList>
    </citation>
    <scope>NUCLEOTIDE SEQUENCE</scope>
    <source>
        <strain evidence="1">RCB</strain>
    </source>
</reference>
<dbReference type="Pfam" id="PF06035">
    <property type="entry name" value="Peptidase_C93"/>
    <property type="match status" value="1"/>
</dbReference>
<organism evidence="1">
    <name type="scientific">Dechloromonas aromatica (strain RCB)</name>
    <dbReference type="NCBI Taxonomy" id="159087"/>
    <lineage>
        <taxon>Bacteria</taxon>
        <taxon>Pseudomonadati</taxon>
        <taxon>Pseudomonadota</taxon>
        <taxon>Betaproteobacteria</taxon>
        <taxon>Rhodocyclales</taxon>
        <taxon>Azonexaceae</taxon>
        <taxon>Dechloromonas</taxon>
    </lineage>
</organism>
<dbReference type="eggNOG" id="COG3672">
    <property type="taxonomic scope" value="Bacteria"/>
</dbReference>
<evidence type="ECO:0000313" key="1">
    <source>
        <dbReference type="EMBL" id="AAZ48082.1"/>
    </source>
</evidence>
<name>Q47AP9_DECAR</name>
<dbReference type="EMBL" id="CP000089">
    <property type="protein sequence ID" value="AAZ48082.1"/>
    <property type="molecule type" value="Genomic_DNA"/>
</dbReference>
<dbReference type="Gene3D" id="3.10.620.30">
    <property type="match status" value="1"/>
</dbReference>
<dbReference type="SUPFAM" id="SSF54001">
    <property type="entry name" value="Cysteine proteinases"/>
    <property type="match status" value="1"/>
</dbReference>
<proteinExistence type="predicted"/>
<accession>Q47AP9</accession>
<dbReference type="PANTHER" id="PTHR39327:SF1">
    <property type="entry name" value="BLR5470 PROTEIN"/>
    <property type="match status" value="1"/>
</dbReference>
<dbReference type="PANTHER" id="PTHR39327">
    <property type="match status" value="1"/>
</dbReference>
<dbReference type="HOGENOM" id="CLU_085651_0_0_4"/>
<dbReference type="InterPro" id="IPR038765">
    <property type="entry name" value="Papain-like_cys_pep_sf"/>
</dbReference>
<dbReference type="InterPro" id="IPR010319">
    <property type="entry name" value="Transglutaminase-like_Cys_pept"/>
</dbReference>
<dbReference type="AlphaFoldDB" id="Q47AP9"/>
<dbReference type="KEGG" id="dar:Daro_3353"/>
<gene>
    <name evidence="1" type="ordered locus">Daro_3353</name>
</gene>
<dbReference type="STRING" id="159087.Daro_3353"/>
<sequence>MSNRASPLRLLTIAATLVALCLNGLPLALGWDFEHLQQLVSSRFGAGQLPLLRDWQRTLVEGRNTQESDKLRRINDFFNRRITFDDDMSVWGQNDYWATPSEIIGQGRGDCEDFSIAKYYSLIELGIPINKLRLVYVKARQTGPAGTFLVAHMVLAYYATPNADPLVLDNLNPQILPASRRSDLSPIFSFNSAGLWQGTGNQSSQSNLSRWQDLQARARAEGFQ</sequence>
<evidence type="ECO:0008006" key="2">
    <source>
        <dbReference type="Google" id="ProtNLM"/>
    </source>
</evidence>
<protein>
    <recommendedName>
        <fullName evidence="2">Transglutaminase</fullName>
    </recommendedName>
</protein>